<keyword evidence="1" id="KW-0472">Membrane</keyword>
<proteinExistence type="predicted"/>
<evidence type="ECO:0000313" key="3">
    <source>
        <dbReference type="Proteomes" id="UP000018040"/>
    </source>
</evidence>
<protein>
    <submittedName>
        <fullName evidence="2">Variant-specific surface protein</fullName>
    </submittedName>
</protein>
<dbReference type="Gene3D" id="2.10.220.10">
    <property type="entry name" value="Hormone Receptor, Insulin-like Growth Factor Receptor 1, Chain A, domain 2"/>
    <property type="match status" value="1"/>
</dbReference>
<reference evidence="2 3" key="2">
    <citation type="journal article" date="2013" name="Genome Biol. Evol.">
        <title>Genome sequencing of Giardia lamblia genotypes A2 and B isolates (DH and GS) and comparative analysis with the genomes of genotypes A1 and E (WB and Pig).</title>
        <authorList>
            <person name="Adam R.D."/>
            <person name="Dahlstrom E.W."/>
            <person name="Martens C.A."/>
            <person name="Bruno D.P."/>
            <person name="Barbian K.D."/>
            <person name="Ricklefs S.M."/>
            <person name="Hernandez M.M."/>
            <person name="Narla N.P."/>
            <person name="Patel R.B."/>
            <person name="Porcella S.F."/>
            <person name="Nash T.E."/>
        </authorList>
    </citation>
    <scope>NUCLEOTIDE SEQUENCE [LARGE SCALE GENOMIC DNA]</scope>
    <source>
        <strain evidence="2 3">GS</strain>
    </source>
</reference>
<dbReference type="PANTHER" id="PTHR23275:SF100">
    <property type="entry name" value="EGF-LIKE DOMAIN-CONTAINING PROTEIN"/>
    <property type="match status" value="1"/>
</dbReference>
<evidence type="ECO:0000256" key="1">
    <source>
        <dbReference type="SAM" id="Phobius"/>
    </source>
</evidence>
<feature type="non-terminal residue" evidence="2">
    <location>
        <position position="1"/>
    </location>
</feature>
<keyword evidence="1" id="KW-0812">Transmembrane</keyword>
<comment type="caution">
    <text evidence="2">The sequence shown here is derived from an EMBL/GenBank/DDBJ whole genome shotgun (WGS) entry which is preliminary data.</text>
</comment>
<dbReference type="SUPFAM" id="SSF57184">
    <property type="entry name" value="Growth factor receptor domain"/>
    <property type="match status" value="2"/>
</dbReference>
<dbReference type="EMBL" id="AHHH01000002">
    <property type="protein sequence ID" value="ESU45748.1"/>
    <property type="molecule type" value="Genomic_DNA"/>
</dbReference>
<dbReference type="PANTHER" id="PTHR23275">
    <property type="entry name" value="CABRIOLET.-RELATED"/>
    <property type="match status" value="1"/>
</dbReference>
<gene>
    <name evidence="2" type="ORF">GSB_150871</name>
</gene>
<dbReference type="Proteomes" id="UP000018040">
    <property type="component" value="Unassembled WGS sequence"/>
</dbReference>
<dbReference type="VEuPathDB" id="GiardiaDB:GL50581_5"/>
<sequence length="620" mass="62357">VIHLSDTRPLHPARGGCHSVSAVGSGVCREARDGAYVMYKEEAKVRHAGTGKRIDKQEEPEMRIKVKATQVTCIEGTTTGQCKTGKCISIGADNVCTDCGKAGEVPINGKCVAYNNDLVTAAGCTKSSGDLDDQSTTCGKCTGTNYFLHKGGCYAQATPPGQTICQTPGSTAGVCETCSADNGYFKNPDAAATTDSCISCGDATGVTIGSTNTKTYKGVDGCAKCTAPNSILGDTGTAVATCTECNAELYLKTDSTATPTTSCVQKDGCSGGFFPTTDSTANNKKVCVSCSESSKGGIAKCSACELLPSTTRASTVLISCSACSSDNLSPLKNECMTTCPAGTYADSNKVCTPCHTSCSSCSDAGESSCTACYPGSVLSYGSDTTKGTCIKECTGAFMAHCKAGGCTLDVGGSKYCSRCAAGYAPIDGVCTAMSTGARDASGCKANDGKCTACTGANYALLSGGCYNTQALPGSAVCAAANNGQCQTCANGQQPASGVCPACPAGCSKCSGSSGSQICSECLAGYYKSGTSCVKCSENSTNGSNTITGVKDCVSCTAPTSNSGTVTCYVTQTPTVDPTDPSVNKGGLSSGAIAGISIAVIAVVGGLVGFLCWWFVCRGKA</sequence>
<evidence type="ECO:0000313" key="2">
    <source>
        <dbReference type="EMBL" id="ESU45748.1"/>
    </source>
</evidence>
<dbReference type="VEuPathDB" id="GiardiaDB:QR46_4315"/>
<name>V6U3I4_GIAIN</name>
<dbReference type="Pfam" id="PF03302">
    <property type="entry name" value="VSP"/>
    <property type="match status" value="1"/>
</dbReference>
<dbReference type="VEuPathDB" id="GiardiaDB:QR46_4669"/>
<dbReference type="InterPro" id="IPR009030">
    <property type="entry name" value="Growth_fac_rcpt_cys_sf"/>
</dbReference>
<reference evidence="3" key="1">
    <citation type="submission" date="2012-02" db="EMBL/GenBank/DDBJ databases">
        <title>Genome sequencing of Giardia lamblia Genotypes A2 and B isolates (DH and GS) and comparative analysis with the genomes of Genotypes A1 and E (WB and Pig).</title>
        <authorList>
            <person name="Adam R."/>
            <person name="Dahlstrom E."/>
            <person name="Martens C."/>
            <person name="Bruno D."/>
            <person name="Barbian K."/>
            <person name="Porcella S.F."/>
            <person name="Nash T."/>
        </authorList>
    </citation>
    <scope>NUCLEOTIDE SEQUENCE</scope>
    <source>
        <strain evidence="3">GS</strain>
    </source>
</reference>
<dbReference type="VEuPathDB" id="GiardiaDB:GL50803_00d112208"/>
<dbReference type="AlphaFoldDB" id="V6U3I4"/>
<dbReference type="InterPro" id="IPR052798">
    <property type="entry name" value="Giardia_VSA"/>
</dbReference>
<dbReference type="SMART" id="SM00261">
    <property type="entry name" value="FU"/>
    <property type="match status" value="4"/>
</dbReference>
<accession>V6U3I4</accession>
<keyword evidence="1" id="KW-1133">Transmembrane helix</keyword>
<dbReference type="InterPro" id="IPR005127">
    <property type="entry name" value="Giardia_VSP"/>
</dbReference>
<dbReference type="VEuPathDB" id="GiardiaDB:DHA2_151186"/>
<dbReference type="CDD" id="cd00064">
    <property type="entry name" value="FU"/>
    <property type="match status" value="1"/>
</dbReference>
<dbReference type="InterPro" id="IPR006212">
    <property type="entry name" value="Furin_repeat"/>
</dbReference>
<feature type="transmembrane region" description="Helical" evidence="1">
    <location>
        <begin position="591"/>
        <end position="615"/>
    </location>
</feature>
<organism evidence="2 3">
    <name type="scientific">Giardia intestinalis</name>
    <name type="common">Giardia lamblia</name>
    <dbReference type="NCBI Taxonomy" id="5741"/>
    <lineage>
        <taxon>Eukaryota</taxon>
        <taxon>Metamonada</taxon>
        <taxon>Diplomonadida</taxon>
        <taxon>Hexamitidae</taxon>
        <taxon>Giardiinae</taxon>
        <taxon>Giardia</taxon>
    </lineage>
</organism>